<evidence type="ECO:0000313" key="3">
    <source>
        <dbReference type="Proteomes" id="UP001198983"/>
    </source>
</evidence>
<keyword evidence="3" id="KW-1185">Reference proteome</keyword>
<proteinExistence type="predicted"/>
<name>A0AAX2ZJW3_9FIRM</name>
<dbReference type="InterPro" id="IPR004223">
    <property type="entry name" value="VitB12-dep_Met_synth_activ_dom"/>
</dbReference>
<dbReference type="GO" id="GO:0008705">
    <property type="term" value="F:methionine synthase activity"/>
    <property type="evidence" value="ECO:0007669"/>
    <property type="project" value="InterPro"/>
</dbReference>
<dbReference type="InterPro" id="IPR037010">
    <property type="entry name" value="VitB12-dep_Met_synth_activ_sf"/>
</dbReference>
<gene>
    <name evidence="2" type="ORF">JW646_09655</name>
</gene>
<dbReference type="Proteomes" id="UP001198983">
    <property type="component" value="Chromosome"/>
</dbReference>
<reference evidence="2 3" key="1">
    <citation type="journal article" date="2023" name="Int. J. Syst. Evol. Microbiol.">
        <title>Terrisporobacter hibernicus sp. nov., isolated from bovine faeces in Northern Ireland.</title>
        <authorList>
            <person name="Mitchell M."/>
            <person name="Nguyen S.V."/>
            <person name="Connor M."/>
            <person name="Fairley D.J."/>
            <person name="Donoghue O."/>
            <person name="Marshall H."/>
            <person name="Koolman L."/>
            <person name="McMullan G."/>
            <person name="Schaffer K.E."/>
            <person name="McGrath J.W."/>
            <person name="Fanning S."/>
        </authorList>
    </citation>
    <scope>NUCLEOTIDE SEQUENCE [LARGE SCALE GENOMIC DNA]</scope>
    <source>
        <strain evidence="2 3">MCA3</strain>
    </source>
</reference>
<dbReference type="RefSeq" id="WP_228417331.1">
    <property type="nucleotide sequence ID" value="NZ_CP081135.1"/>
</dbReference>
<dbReference type="PIRSF" id="PIRSF037984">
    <property type="entry name" value="Met_synth_TM0269_prd"/>
    <property type="match status" value="1"/>
</dbReference>
<organism evidence="2 3">
    <name type="scientific">Terrisporobacter hibernicus</name>
    <dbReference type="NCBI Taxonomy" id="2813371"/>
    <lineage>
        <taxon>Bacteria</taxon>
        <taxon>Bacillati</taxon>
        <taxon>Bacillota</taxon>
        <taxon>Clostridia</taxon>
        <taxon>Peptostreptococcales</taxon>
        <taxon>Peptostreptococcaceae</taxon>
        <taxon>Terrisporobacter</taxon>
    </lineage>
</organism>
<accession>A0AAX2ZJW3</accession>
<evidence type="ECO:0000313" key="2">
    <source>
        <dbReference type="EMBL" id="UEL49629.1"/>
    </source>
</evidence>
<dbReference type="EMBL" id="CP081135">
    <property type="protein sequence ID" value="UEL49629.1"/>
    <property type="molecule type" value="Genomic_DNA"/>
</dbReference>
<feature type="domain" description="AdoMet activation" evidence="1">
    <location>
        <begin position="143"/>
        <end position="205"/>
    </location>
</feature>
<dbReference type="AlphaFoldDB" id="A0AAX2ZJW3"/>
<dbReference type="KEGG" id="tem:JW646_09655"/>
<protein>
    <submittedName>
        <fullName evidence="2">Vitamin B12 dependent methionine synthase, activation domain protein</fullName>
    </submittedName>
</protein>
<dbReference type="Pfam" id="PF02965">
    <property type="entry name" value="Met_synt_B12"/>
    <property type="match status" value="1"/>
</dbReference>
<dbReference type="SUPFAM" id="SSF56507">
    <property type="entry name" value="Methionine synthase activation domain-like"/>
    <property type="match status" value="1"/>
</dbReference>
<dbReference type="Gene3D" id="3.40.109.40">
    <property type="match status" value="1"/>
</dbReference>
<dbReference type="InterPro" id="IPR017342">
    <property type="entry name" value="S-AdoMet-dep_Met_synth_prd"/>
</dbReference>
<evidence type="ECO:0000259" key="1">
    <source>
        <dbReference type="Pfam" id="PF02965"/>
    </source>
</evidence>
<sequence length="239" mass="27630">MENNMIDNIKNLIEIDEREVLRYLQYKNQDIDDNLLDKIKQCIKKTREIINPRFIFREYKIKKSQIYDSKREVYLEGSNLTLKSDDIYNLLLECDECILMSATLGLEIEREIRKLTYTDLTKGIIIDACATTAIEEVCDIVQDNIAKKLLKEDKYITYRYSPGYGDLPIEKNVDINNLLNSQREIGLTVTNSGIMIPRKSVVALIGVSYKGVTNTKKSCENCSNRHNCDYKKEGNSCEN</sequence>